<gene>
    <name evidence="2" type="ORF">AVDCRST_MAG15-1468</name>
</gene>
<organism evidence="2">
    <name type="scientific">uncultured Rubellimicrobium sp</name>
    <dbReference type="NCBI Taxonomy" id="543078"/>
    <lineage>
        <taxon>Bacteria</taxon>
        <taxon>Pseudomonadati</taxon>
        <taxon>Pseudomonadota</taxon>
        <taxon>Alphaproteobacteria</taxon>
        <taxon>Rhodobacterales</taxon>
        <taxon>Roseobacteraceae</taxon>
        <taxon>Rubellimicrobium</taxon>
        <taxon>environmental samples</taxon>
    </lineage>
</organism>
<evidence type="ECO:0000313" key="2">
    <source>
        <dbReference type="EMBL" id="CAA9408902.1"/>
    </source>
</evidence>
<evidence type="ECO:0008006" key="3">
    <source>
        <dbReference type="Google" id="ProtNLM"/>
    </source>
</evidence>
<feature type="transmembrane region" description="Helical" evidence="1">
    <location>
        <begin position="78"/>
        <end position="97"/>
    </location>
</feature>
<keyword evidence="1" id="KW-0472">Membrane</keyword>
<accession>A0A6J4PCJ5</accession>
<dbReference type="InterPro" id="IPR018729">
    <property type="entry name" value="DUF2269_transmembrane"/>
</dbReference>
<keyword evidence="1" id="KW-0812">Transmembrane</keyword>
<reference evidence="2" key="1">
    <citation type="submission" date="2020-02" db="EMBL/GenBank/DDBJ databases">
        <authorList>
            <person name="Meier V. D."/>
        </authorList>
    </citation>
    <scope>NUCLEOTIDE SEQUENCE</scope>
    <source>
        <strain evidence="2">AVDCRST_MAG15</strain>
    </source>
</reference>
<name>A0A6J4PCJ5_9RHOB</name>
<keyword evidence="1" id="KW-1133">Transmembrane helix</keyword>
<proteinExistence type="predicted"/>
<feature type="transmembrane region" description="Helical" evidence="1">
    <location>
        <begin position="12"/>
        <end position="32"/>
    </location>
</feature>
<protein>
    <recommendedName>
        <fullName evidence="3">DUF2269 family protein</fullName>
    </recommendedName>
</protein>
<dbReference type="AlphaFoldDB" id="A0A6J4PCJ5"/>
<feature type="transmembrane region" description="Helical" evidence="1">
    <location>
        <begin position="141"/>
        <end position="159"/>
    </location>
</feature>
<feature type="transmembrane region" description="Helical" evidence="1">
    <location>
        <begin position="53"/>
        <end position="72"/>
    </location>
</feature>
<dbReference type="Pfam" id="PF10027">
    <property type="entry name" value="DUF2269"/>
    <property type="match status" value="1"/>
</dbReference>
<evidence type="ECO:0000256" key="1">
    <source>
        <dbReference type="SAM" id="Phobius"/>
    </source>
</evidence>
<sequence length="170" mass="17495">MDLFLLLDLLHALSAIAWLAGGAVLALILLTAARDDASARRAVPEADLIGRRVLRPAGLAALMTGLALAGIAGLALQAWVILSAALLLGSLAARRLLLAPAFARAARYPDTASQALALVRWDLAAQLATLALMIARPGWTGAAILAGLATCIALALALLRSLPGEEHEMA</sequence>
<dbReference type="EMBL" id="CADCUU010000210">
    <property type="protein sequence ID" value="CAA9408902.1"/>
    <property type="molecule type" value="Genomic_DNA"/>
</dbReference>